<dbReference type="InterPro" id="IPR053222">
    <property type="entry name" value="Zygotic_Embryogenesis-Asso"/>
</dbReference>
<dbReference type="Pfam" id="PF07735">
    <property type="entry name" value="FBA_2"/>
    <property type="match status" value="1"/>
</dbReference>
<dbReference type="Proteomes" id="UP000008281">
    <property type="component" value="Unassembled WGS sequence"/>
</dbReference>
<evidence type="ECO:0000259" key="1">
    <source>
        <dbReference type="Pfam" id="PF07735"/>
    </source>
</evidence>
<dbReference type="PANTHER" id="PTHR22899">
    <property type="entry name" value="CYCLIN-RELATED F-BOX FAMILY"/>
    <property type="match status" value="1"/>
</dbReference>
<gene>
    <name evidence="2" type="ORF">CRE_09803</name>
</gene>
<evidence type="ECO:0000313" key="2">
    <source>
        <dbReference type="EMBL" id="EFO93993.1"/>
    </source>
</evidence>
<dbReference type="InterPro" id="IPR012885">
    <property type="entry name" value="F-box_Sdz-33"/>
</dbReference>
<accession>E3NDH1</accession>
<sequence length="163" mass="19359">MTMDAFVDQNVSIIDFLKTNVKSVEECNLYQRDRDINVDEHAAYLLDNLNVIDELNCFLHIKNNLITNKEWNVFFKKWIAMEINQNLRSLELDYSKLDKFRNRVLHDIPHKVVSEEVSRIVPCRYHKAQKINGGIDIRRIDGKTATFFVLRSRLEESFFMSIY</sequence>
<dbReference type="AlphaFoldDB" id="E3NDH1"/>
<dbReference type="PANTHER" id="PTHR22899:SF0">
    <property type="entry name" value="F-BOX ASSOCIATED DOMAIN-CONTAINING PROTEIN-RELATED"/>
    <property type="match status" value="1"/>
</dbReference>
<feature type="domain" description="Sdz-33 F-box" evidence="1">
    <location>
        <begin position="55"/>
        <end position="92"/>
    </location>
</feature>
<evidence type="ECO:0000313" key="3">
    <source>
        <dbReference type="Proteomes" id="UP000008281"/>
    </source>
</evidence>
<protein>
    <recommendedName>
        <fullName evidence="1">Sdz-33 F-box domain-containing protein</fullName>
    </recommendedName>
</protein>
<dbReference type="EMBL" id="DS268609">
    <property type="protein sequence ID" value="EFO93993.1"/>
    <property type="molecule type" value="Genomic_DNA"/>
</dbReference>
<proteinExistence type="predicted"/>
<name>E3NDH1_CAERE</name>
<dbReference type="HOGENOM" id="CLU_028840_3_1_1"/>
<keyword evidence="3" id="KW-1185">Reference proteome</keyword>
<reference evidence="2" key="1">
    <citation type="submission" date="2007-07" db="EMBL/GenBank/DDBJ databases">
        <title>PCAP assembly of the Caenorhabditis remanei genome.</title>
        <authorList>
            <consortium name="The Caenorhabditis remanei Sequencing Consortium"/>
            <person name="Wilson R.K."/>
        </authorList>
    </citation>
    <scope>NUCLEOTIDE SEQUENCE [LARGE SCALE GENOMIC DNA]</scope>
    <source>
        <strain evidence="2">PB4641</strain>
    </source>
</reference>
<dbReference type="InParanoid" id="E3NDH1"/>
<organism evidence="3">
    <name type="scientific">Caenorhabditis remanei</name>
    <name type="common">Caenorhabditis vulgaris</name>
    <dbReference type="NCBI Taxonomy" id="31234"/>
    <lineage>
        <taxon>Eukaryota</taxon>
        <taxon>Metazoa</taxon>
        <taxon>Ecdysozoa</taxon>
        <taxon>Nematoda</taxon>
        <taxon>Chromadorea</taxon>
        <taxon>Rhabditida</taxon>
        <taxon>Rhabditina</taxon>
        <taxon>Rhabditomorpha</taxon>
        <taxon>Rhabditoidea</taxon>
        <taxon>Rhabditidae</taxon>
        <taxon>Peloderinae</taxon>
        <taxon>Caenorhabditis</taxon>
    </lineage>
</organism>